<name>A0AAD5XMF7_9FUNG</name>
<feature type="compositionally biased region" description="Low complexity" evidence="1">
    <location>
        <begin position="848"/>
        <end position="859"/>
    </location>
</feature>
<keyword evidence="4" id="KW-1185">Reference proteome</keyword>
<dbReference type="FunFam" id="2.30.29.30:FF:000286">
    <property type="entry name" value="PH-protein kinase domain containing protein"/>
    <property type="match status" value="2"/>
</dbReference>
<feature type="compositionally biased region" description="Polar residues" evidence="1">
    <location>
        <begin position="900"/>
        <end position="914"/>
    </location>
</feature>
<feature type="compositionally biased region" description="Low complexity" evidence="1">
    <location>
        <begin position="879"/>
        <end position="888"/>
    </location>
</feature>
<proteinExistence type="predicted"/>
<dbReference type="PROSITE" id="PS50003">
    <property type="entry name" value="PH_DOMAIN"/>
    <property type="match status" value="2"/>
</dbReference>
<gene>
    <name evidence="3" type="ORF">HK100_008991</name>
</gene>
<feature type="domain" description="PH" evidence="2">
    <location>
        <begin position="997"/>
        <end position="1095"/>
    </location>
</feature>
<dbReference type="SUPFAM" id="SSF50729">
    <property type="entry name" value="PH domain-like"/>
    <property type="match status" value="2"/>
</dbReference>
<evidence type="ECO:0000313" key="4">
    <source>
        <dbReference type="Proteomes" id="UP001211907"/>
    </source>
</evidence>
<dbReference type="PANTHER" id="PTHR14336:SF8">
    <property type="entry name" value="PROTEIN OPY1"/>
    <property type="match status" value="1"/>
</dbReference>
<evidence type="ECO:0000313" key="3">
    <source>
        <dbReference type="EMBL" id="KAJ3140820.1"/>
    </source>
</evidence>
<dbReference type="PANTHER" id="PTHR14336">
    <property type="entry name" value="TANDEM PH DOMAIN CONTAINING PROTEIN"/>
    <property type="match status" value="1"/>
</dbReference>
<feature type="domain" description="PH" evidence="2">
    <location>
        <begin position="515"/>
        <end position="610"/>
    </location>
</feature>
<dbReference type="SMART" id="SM00233">
    <property type="entry name" value="PH"/>
    <property type="match status" value="2"/>
</dbReference>
<dbReference type="EMBL" id="JADGJH010000045">
    <property type="protein sequence ID" value="KAJ3140820.1"/>
    <property type="molecule type" value="Genomic_DNA"/>
</dbReference>
<dbReference type="InterPro" id="IPR051707">
    <property type="entry name" value="PI-Interact_SigTrans_Reg"/>
</dbReference>
<evidence type="ECO:0000259" key="2">
    <source>
        <dbReference type="PROSITE" id="PS50003"/>
    </source>
</evidence>
<dbReference type="Proteomes" id="UP001211907">
    <property type="component" value="Unassembled WGS sequence"/>
</dbReference>
<accession>A0AAD5XMF7</accession>
<dbReference type="InterPro" id="IPR011993">
    <property type="entry name" value="PH-like_dom_sf"/>
</dbReference>
<dbReference type="InterPro" id="IPR001849">
    <property type="entry name" value="PH_domain"/>
</dbReference>
<evidence type="ECO:0000256" key="1">
    <source>
        <dbReference type="SAM" id="MobiDB-lite"/>
    </source>
</evidence>
<dbReference type="Pfam" id="PF00169">
    <property type="entry name" value="PH"/>
    <property type="match status" value="2"/>
</dbReference>
<feature type="compositionally biased region" description="Polar residues" evidence="1">
    <location>
        <begin position="439"/>
        <end position="460"/>
    </location>
</feature>
<reference evidence="3" key="1">
    <citation type="submission" date="2020-05" db="EMBL/GenBank/DDBJ databases">
        <title>Phylogenomic resolution of chytrid fungi.</title>
        <authorList>
            <person name="Stajich J.E."/>
            <person name="Amses K."/>
            <person name="Simmons R."/>
            <person name="Seto K."/>
            <person name="Myers J."/>
            <person name="Bonds A."/>
            <person name="Quandt C.A."/>
            <person name="Barry K."/>
            <person name="Liu P."/>
            <person name="Grigoriev I."/>
            <person name="Longcore J.E."/>
            <person name="James T.Y."/>
        </authorList>
    </citation>
    <scope>NUCLEOTIDE SEQUENCE</scope>
    <source>
        <strain evidence="3">JEL0513</strain>
    </source>
</reference>
<comment type="caution">
    <text evidence="3">The sequence shown here is derived from an EMBL/GenBank/DDBJ whole genome shotgun (WGS) entry which is preliminary data.</text>
</comment>
<sequence>MLALAKTRIRHLVNLLQKDVTKAEEEGEMSSIKNFQQSDPVTNFSARSKRRWHTKSKEATLSENDYYNDTDSDTNISWTIITSGECIETQNQWWYAFCFENDLLGERKETHDGADVRQTTPTIFDSNEIISSKIPIVTSFAKPIWLQGMQWTNGVKTLVLGTDDEIVSTSYDLKAKPNHWQFRIHESNNLLEKVQNIRSQHRLWRTYRDKEKRVHFLPITMDKAEWDLVHNIESTALGKGWQEWVEFVSNYSMGGLDEENLAKKMKEETLFARALQELQRHHSRDKLEQRYRGVKSLSLNRINDQKYFAQCFLITIFEIQMYTSNGSSTPASRISPATDSVSLDPDLNDLEDFIPLRLTVPSSSSAPLVAADKNNISNPANSADISIEIKNTPLEREARPRIIYPFSDTEDSENEGLSPPRRSTNSDAHTPSIPLPIQKPSNGENQQHIRWNTPEDSFGTSPVFESGGGAGSGDDGYDSDDGHTIEARVRFGGSGVDSAASTPTSSKWGSLESEKVLKNGYLRKKGEKRKTWKTRWFVLRTTKLAYYKNDKEYEILNIIPLENVTTVADVDLAHRNNVFGIVTRDRTYYLQASGPTEMESWTFFLREAQKEVQKISGGPPAIRSRVLTNEVAIAGSPPGRTEGRVQFADSVAIVASSSPPAIPRLSNFKLPSSISIKASPSNSTGITELTPALKKSSVTINRSLEQSDDVGSQISVQESVITADSSLLTYVSTPSMLLSSGANHMHSAIIPEARSVAQVTSDVAFVLGGNSALRTEIPSLNAVNSILLNPEQHLDFEEQGSEITSLDKPTFQPLQTEAPILSSTQRSSSISARSPVSHAIDSKAILTSSPNSISPNQNNAKTEPVSPLTRPIGNILADSVSGGSSSSSAPRSALRKSRGESASISTSRQISQEQHSVKFESSEISAMPGESTKVLNSLSTSTAPPVPSLPASVLKQKSYTISSSDDDDDAVIFGGSHAVNGVAGGVNEVISGVNDNMVLREGYLLKQGTKYNKAWKKRWFVLRNGKLMCYKDSAEYVVKRIIPLRSALDILEIDSHGKGHDYCFTVILPKRTLILAASSAEEMVQWIDDLRRIHHILKGDV</sequence>
<protein>
    <recommendedName>
        <fullName evidence="2">PH domain-containing protein</fullName>
    </recommendedName>
</protein>
<dbReference type="Gene3D" id="2.30.29.30">
    <property type="entry name" value="Pleckstrin-homology domain (PH domain)/Phosphotyrosine-binding domain (PTB)"/>
    <property type="match status" value="2"/>
</dbReference>
<dbReference type="AlphaFoldDB" id="A0AAD5XMF7"/>
<feature type="region of interest" description="Disordered" evidence="1">
    <location>
        <begin position="847"/>
        <end position="925"/>
    </location>
</feature>
<feature type="region of interest" description="Disordered" evidence="1">
    <location>
        <begin position="405"/>
        <end position="479"/>
    </location>
</feature>
<organism evidence="3 4">
    <name type="scientific">Physocladia obscura</name>
    <dbReference type="NCBI Taxonomy" id="109957"/>
    <lineage>
        <taxon>Eukaryota</taxon>
        <taxon>Fungi</taxon>
        <taxon>Fungi incertae sedis</taxon>
        <taxon>Chytridiomycota</taxon>
        <taxon>Chytridiomycota incertae sedis</taxon>
        <taxon>Chytridiomycetes</taxon>
        <taxon>Chytridiales</taxon>
        <taxon>Chytriomycetaceae</taxon>
        <taxon>Physocladia</taxon>
    </lineage>
</organism>